<keyword evidence="12" id="KW-1185">Reference proteome</keyword>
<feature type="region of interest" description="Disordered" evidence="9">
    <location>
        <begin position="381"/>
        <end position="415"/>
    </location>
</feature>
<keyword evidence="2" id="KW-0479">Metal-binding</keyword>
<organism evidence="11 12">
    <name type="scientific">Orchesella dallaii</name>
    <dbReference type="NCBI Taxonomy" id="48710"/>
    <lineage>
        <taxon>Eukaryota</taxon>
        <taxon>Metazoa</taxon>
        <taxon>Ecdysozoa</taxon>
        <taxon>Arthropoda</taxon>
        <taxon>Hexapoda</taxon>
        <taxon>Collembola</taxon>
        <taxon>Entomobryomorpha</taxon>
        <taxon>Entomobryoidea</taxon>
        <taxon>Orchesellidae</taxon>
        <taxon>Orchesellinae</taxon>
        <taxon>Orchesella</taxon>
    </lineage>
</organism>
<protein>
    <recommendedName>
        <fullName evidence="10">C2H2-type domain-containing protein</fullName>
    </recommendedName>
</protein>
<accession>A0ABP1QW21</accession>
<evidence type="ECO:0000256" key="2">
    <source>
        <dbReference type="ARBA" id="ARBA00022723"/>
    </source>
</evidence>
<dbReference type="SMART" id="SM00355">
    <property type="entry name" value="ZnF_C2H2"/>
    <property type="match status" value="5"/>
</dbReference>
<evidence type="ECO:0000256" key="4">
    <source>
        <dbReference type="ARBA" id="ARBA00022771"/>
    </source>
</evidence>
<comment type="similarity">
    <text evidence="7">Belongs to the snail C2H2-type zinc-finger protein family.</text>
</comment>
<comment type="caution">
    <text evidence="11">The sequence shown here is derived from an EMBL/GenBank/DDBJ whole genome shotgun (WGS) entry which is preliminary data.</text>
</comment>
<evidence type="ECO:0000313" key="11">
    <source>
        <dbReference type="EMBL" id="CAL8111866.1"/>
    </source>
</evidence>
<sequence>MEFNENLRRLSSHFFNEYRSKNGNSISNSTNGPYVDLTDKHEPECYNGSKVSLQEKKKPRNEGNFVSLPFPPERCLICYSIISDKIKDRCSINSSTLFSFLELVSTDKTDLQRWFGSEKHFHKRYAQTTSSCSTCFLAINQLLSVFETVKALQIQIAELNAKFRNAVKLSRSIFWKNETSSFPEYQNVDSIRSVIIGCSNEMPSSEVNPKLSSASSFPLFSSGVATPKGRQYDAPEPEVIAVLRPRKPVTYISEDSGEDFCNDIEDQVGMDDPQFIPSEMVDDNHDDMEKESKKVLVAEHDNVAVTNPAELTVESVIAAGNVSFKGKGICHPFSIFHLDPKDLGTSSSSKSKHRLRRMYPDKSSIEFAKIRSELRKQMLAAKRKSCDGKIRKPNRSKQIRNRKEKEDDASNSSNMADVGVKIDANDHIEIEASSSDNANGIRDNGETVVQVQKKGRGCKTRKGLQNIRSFIHKPKEKLSWSSHAVRARELKAKYPDKSNKEIKAMIRDRLKQQQNVPEAGGLPGRGAVGSGGVRLTNRAKVRKDLEEAGKTVFRNVEIRKLDDGALICGLCADADLAPIECKSIDSVITHINRLHTDLTNAYECDHCKKKFYYHQKLLKHVREKHEKIRYQCHLCGESFGDSSAKYYHVKGVHEKIKPHTCEYCGKSFLVKKDLMIHVRRHTGERPFACHVCSATFIEKQSMKKHIRLKHPEAKEDGSSMSAAAGCPEDLLII</sequence>
<name>A0ABP1QW21_9HEXA</name>
<reference evidence="11 12" key="1">
    <citation type="submission" date="2024-08" db="EMBL/GenBank/DDBJ databases">
        <authorList>
            <person name="Cucini C."/>
            <person name="Frati F."/>
        </authorList>
    </citation>
    <scope>NUCLEOTIDE SEQUENCE [LARGE SCALE GENOMIC DNA]</scope>
</reference>
<evidence type="ECO:0000256" key="7">
    <source>
        <dbReference type="ARBA" id="ARBA00037948"/>
    </source>
</evidence>
<dbReference type="InterPro" id="IPR036236">
    <property type="entry name" value="Znf_C2H2_sf"/>
</dbReference>
<keyword evidence="3" id="KW-0677">Repeat</keyword>
<proteinExistence type="inferred from homology"/>
<evidence type="ECO:0000256" key="6">
    <source>
        <dbReference type="ARBA" id="ARBA00023242"/>
    </source>
</evidence>
<evidence type="ECO:0000256" key="1">
    <source>
        <dbReference type="ARBA" id="ARBA00004123"/>
    </source>
</evidence>
<evidence type="ECO:0000256" key="8">
    <source>
        <dbReference type="PROSITE-ProRule" id="PRU00042"/>
    </source>
</evidence>
<dbReference type="InterPro" id="IPR013087">
    <property type="entry name" value="Znf_C2H2_type"/>
</dbReference>
<dbReference type="Proteomes" id="UP001642540">
    <property type="component" value="Unassembled WGS sequence"/>
</dbReference>
<dbReference type="PROSITE" id="PS50157">
    <property type="entry name" value="ZINC_FINGER_C2H2_2"/>
    <property type="match status" value="4"/>
</dbReference>
<feature type="domain" description="C2H2-type" evidence="10">
    <location>
        <begin position="687"/>
        <end position="715"/>
    </location>
</feature>
<dbReference type="Pfam" id="PF00096">
    <property type="entry name" value="zf-C2H2"/>
    <property type="match status" value="1"/>
</dbReference>
<dbReference type="PROSITE" id="PS00028">
    <property type="entry name" value="ZINC_FINGER_C2H2_1"/>
    <property type="match status" value="4"/>
</dbReference>
<dbReference type="PANTHER" id="PTHR24388">
    <property type="entry name" value="ZINC FINGER PROTEIN"/>
    <property type="match status" value="1"/>
</dbReference>
<evidence type="ECO:0000313" key="12">
    <source>
        <dbReference type="Proteomes" id="UP001642540"/>
    </source>
</evidence>
<dbReference type="InterPro" id="IPR050527">
    <property type="entry name" value="Snail/Krueppel_Znf"/>
</dbReference>
<dbReference type="EMBL" id="CAXLJM020000046">
    <property type="protein sequence ID" value="CAL8111866.1"/>
    <property type="molecule type" value="Genomic_DNA"/>
</dbReference>
<keyword evidence="4 8" id="KW-0863">Zinc-finger</keyword>
<evidence type="ECO:0000256" key="3">
    <source>
        <dbReference type="ARBA" id="ARBA00022737"/>
    </source>
</evidence>
<dbReference type="Gene3D" id="3.30.160.60">
    <property type="entry name" value="Classic Zinc Finger"/>
    <property type="match status" value="3"/>
</dbReference>
<keyword evidence="5" id="KW-0862">Zinc</keyword>
<evidence type="ECO:0000256" key="9">
    <source>
        <dbReference type="SAM" id="MobiDB-lite"/>
    </source>
</evidence>
<evidence type="ECO:0000259" key="10">
    <source>
        <dbReference type="PROSITE" id="PS50157"/>
    </source>
</evidence>
<feature type="domain" description="C2H2-type" evidence="10">
    <location>
        <begin position="602"/>
        <end position="630"/>
    </location>
</feature>
<feature type="domain" description="C2H2-type" evidence="10">
    <location>
        <begin position="659"/>
        <end position="686"/>
    </location>
</feature>
<feature type="domain" description="C2H2-type" evidence="10">
    <location>
        <begin position="630"/>
        <end position="658"/>
    </location>
</feature>
<dbReference type="SUPFAM" id="SSF57667">
    <property type="entry name" value="beta-beta-alpha zinc fingers"/>
    <property type="match status" value="2"/>
</dbReference>
<evidence type="ECO:0000256" key="5">
    <source>
        <dbReference type="ARBA" id="ARBA00022833"/>
    </source>
</evidence>
<comment type="subcellular location">
    <subcellularLocation>
        <location evidence="1">Nucleus</location>
    </subcellularLocation>
</comment>
<dbReference type="PANTHER" id="PTHR24388:SF54">
    <property type="entry name" value="PROTEIN ESCARGOT"/>
    <property type="match status" value="1"/>
</dbReference>
<keyword evidence="6" id="KW-0539">Nucleus</keyword>
<gene>
    <name evidence="11" type="ORF">ODALV1_LOCUS15394</name>
</gene>
<feature type="compositionally biased region" description="Basic residues" evidence="9">
    <location>
        <begin position="391"/>
        <end position="400"/>
    </location>
</feature>